<keyword evidence="1" id="KW-1133">Transmembrane helix</keyword>
<accession>A0ABQ0Q046</accession>
<evidence type="ECO:0000313" key="2">
    <source>
        <dbReference type="EMBL" id="GBQ85883.1"/>
    </source>
</evidence>
<dbReference type="Proteomes" id="UP001065047">
    <property type="component" value="Unassembled WGS sequence"/>
</dbReference>
<organism evidence="2 3">
    <name type="scientific">Acetobacter malorum DSM 14337</name>
    <dbReference type="NCBI Taxonomy" id="1307910"/>
    <lineage>
        <taxon>Bacteria</taxon>
        <taxon>Pseudomonadati</taxon>
        <taxon>Pseudomonadota</taxon>
        <taxon>Alphaproteobacteria</taxon>
        <taxon>Acetobacterales</taxon>
        <taxon>Acetobacteraceae</taxon>
        <taxon>Acetobacter</taxon>
    </lineage>
</organism>
<feature type="transmembrane region" description="Helical" evidence="1">
    <location>
        <begin position="66"/>
        <end position="85"/>
    </location>
</feature>
<feature type="transmembrane region" description="Helical" evidence="1">
    <location>
        <begin position="36"/>
        <end position="59"/>
    </location>
</feature>
<evidence type="ECO:0000256" key="1">
    <source>
        <dbReference type="SAM" id="Phobius"/>
    </source>
</evidence>
<keyword evidence="1" id="KW-0812">Transmembrane</keyword>
<dbReference type="RefSeq" id="WP_061506390.1">
    <property type="nucleotide sequence ID" value="NZ_BAPF01000056.1"/>
</dbReference>
<comment type="caution">
    <text evidence="2">The sequence shown here is derived from an EMBL/GenBank/DDBJ whole genome shotgun (WGS) entry which is preliminary data.</text>
</comment>
<protein>
    <submittedName>
        <fullName evidence="2">Uncharacterized protein</fullName>
    </submittedName>
</protein>
<feature type="transmembrane region" description="Helical" evidence="1">
    <location>
        <begin position="138"/>
        <end position="156"/>
    </location>
</feature>
<dbReference type="GeneID" id="29557769"/>
<sequence>MAAIVTALPAFADESTMGGAIGHFAGNVNGPGWKLLMALCLVSGLACIYKGLKLIIMVGDGRSHHVISYAPPAAMLVVGALLAAFPDTVNSGIGSLFGAYTGYHGATFGSFGEPSDCLDTSSALTCVAKNVKENLVPVFIQASGVIGCLLGGFYLYTTLMGVAHEVGAGRPMSRGVATKVIVSIMMINIPLLMLFSARTLGLSDSVMGENGFNGGSDMLSYTGSSNISVVQSYSELITYIFAILAMFGVAAFWKGLFLLKDVADERARTGIGTAFTHMIGGICLANMKWLGGIATLTFLGKNLFR</sequence>
<proteinExistence type="predicted"/>
<feature type="transmembrane region" description="Helical" evidence="1">
    <location>
        <begin position="236"/>
        <end position="259"/>
    </location>
</feature>
<name>A0ABQ0Q046_9PROT</name>
<feature type="transmembrane region" description="Helical" evidence="1">
    <location>
        <begin position="176"/>
        <end position="197"/>
    </location>
</feature>
<evidence type="ECO:0000313" key="3">
    <source>
        <dbReference type="Proteomes" id="UP001065047"/>
    </source>
</evidence>
<reference evidence="2" key="1">
    <citation type="submission" date="2013-04" db="EMBL/GenBank/DDBJ databases">
        <title>The genome sequencing project of 58 acetic acid bacteria.</title>
        <authorList>
            <person name="Okamoto-Kainuma A."/>
            <person name="Ishikawa M."/>
            <person name="Umino S."/>
            <person name="Koizumi Y."/>
            <person name="Shiwa Y."/>
            <person name="Yoshikawa H."/>
            <person name="Matsutani M."/>
            <person name="Matsushita K."/>
        </authorList>
    </citation>
    <scope>NUCLEOTIDE SEQUENCE</scope>
    <source>
        <strain evidence="2">DSM 14337</strain>
    </source>
</reference>
<keyword evidence="1" id="KW-0472">Membrane</keyword>
<keyword evidence="3" id="KW-1185">Reference proteome</keyword>
<gene>
    <name evidence="2" type="ORF">AA14337_3187</name>
</gene>
<dbReference type="EMBL" id="BAPF01000056">
    <property type="protein sequence ID" value="GBQ85883.1"/>
    <property type="molecule type" value="Genomic_DNA"/>
</dbReference>